<dbReference type="InterPro" id="IPR029063">
    <property type="entry name" value="SAM-dependent_MTases_sf"/>
</dbReference>
<keyword evidence="2" id="KW-0808">Transferase</keyword>
<reference evidence="2 3" key="1">
    <citation type="submission" date="2017-12" db="EMBL/GenBank/DDBJ databases">
        <title>Genomic Encyclopedia of Type Strains, Phase III (KMG-III): the genomes of soil and plant-associated and newly described type strains.</title>
        <authorList>
            <person name="Whitman W."/>
        </authorList>
    </citation>
    <scope>NUCLEOTIDE SEQUENCE [LARGE SCALE GENOMIC DNA]</scope>
    <source>
        <strain evidence="2 3">LP43</strain>
    </source>
</reference>
<comment type="caution">
    <text evidence="2">The sequence shown here is derived from an EMBL/GenBank/DDBJ whole genome shotgun (WGS) entry which is preliminary data.</text>
</comment>
<keyword evidence="3" id="KW-1185">Reference proteome</keyword>
<evidence type="ECO:0000313" key="3">
    <source>
        <dbReference type="Proteomes" id="UP000233782"/>
    </source>
</evidence>
<dbReference type="PANTHER" id="PTHR43861">
    <property type="entry name" value="TRANS-ACONITATE 2-METHYLTRANSFERASE-RELATED"/>
    <property type="match status" value="1"/>
</dbReference>
<dbReference type="RefSeq" id="WP_101443828.1">
    <property type="nucleotide sequence ID" value="NZ_PJMU01000002.1"/>
</dbReference>
<dbReference type="Gene3D" id="3.40.50.150">
    <property type="entry name" value="Vaccinia Virus protein VP39"/>
    <property type="match status" value="1"/>
</dbReference>
<dbReference type="OrthoDB" id="597202at2"/>
<dbReference type="Proteomes" id="UP000233782">
    <property type="component" value="Unassembled WGS sequence"/>
</dbReference>
<dbReference type="GO" id="GO:0032259">
    <property type="term" value="P:methylation"/>
    <property type="evidence" value="ECO:0007669"/>
    <property type="project" value="UniProtKB-KW"/>
</dbReference>
<organism evidence="2 3">
    <name type="scientific">Pontibacter ramchanderi</name>
    <dbReference type="NCBI Taxonomy" id="1179743"/>
    <lineage>
        <taxon>Bacteria</taxon>
        <taxon>Pseudomonadati</taxon>
        <taxon>Bacteroidota</taxon>
        <taxon>Cytophagia</taxon>
        <taxon>Cytophagales</taxon>
        <taxon>Hymenobacteraceae</taxon>
        <taxon>Pontibacter</taxon>
    </lineage>
</organism>
<dbReference type="PANTHER" id="PTHR43861:SF1">
    <property type="entry name" value="TRANS-ACONITATE 2-METHYLTRANSFERASE"/>
    <property type="match status" value="1"/>
</dbReference>
<feature type="domain" description="Methyltransferase type 11" evidence="1">
    <location>
        <begin position="42"/>
        <end position="136"/>
    </location>
</feature>
<gene>
    <name evidence="2" type="ORF">BD749_1570</name>
</gene>
<dbReference type="GO" id="GO:0008757">
    <property type="term" value="F:S-adenosylmethionine-dependent methyltransferase activity"/>
    <property type="evidence" value="ECO:0007669"/>
    <property type="project" value="InterPro"/>
</dbReference>
<dbReference type="Pfam" id="PF08241">
    <property type="entry name" value="Methyltransf_11"/>
    <property type="match status" value="1"/>
</dbReference>
<evidence type="ECO:0000259" key="1">
    <source>
        <dbReference type="Pfam" id="PF08241"/>
    </source>
</evidence>
<dbReference type="SUPFAM" id="SSF53335">
    <property type="entry name" value="S-adenosyl-L-methionine-dependent methyltransferases"/>
    <property type="match status" value="1"/>
</dbReference>
<evidence type="ECO:0000313" key="2">
    <source>
        <dbReference type="EMBL" id="PKV66442.1"/>
    </source>
</evidence>
<dbReference type="AlphaFoldDB" id="A0A2N3UAS3"/>
<dbReference type="CDD" id="cd02440">
    <property type="entry name" value="AdoMet_MTases"/>
    <property type="match status" value="1"/>
</dbReference>
<name>A0A2N3UAS3_9BACT</name>
<protein>
    <submittedName>
        <fullName evidence="2">Methyltransferase family protein</fullName>
    </submittedName>
</protein>
<proteinExistence type="predicted"/>
<dbReference type="EMBL" id="PJMU01000002">
    <property type="protein sequence ID" value="PKV66442.1"/>
    <property type="molecule type" value="Genomic_DNA"/>
</dbReference>
<dbReference type="InterPro" id="IPR013216">
    <property type="entry name" value="Methyltransf_11"/>
</dbReference>
<sequence length="208" mass="23670">MTVEEAYNSWAAQYDTNKNRTRDQEATALRTTLADVPFETCLEIGCGTGKNTEWLVRKAMHVTAVDLSGEMLERARKKVSSNKAAFLQADITQPWQFTTQGYDLVTFSLVLEHIQQLDFIFEQAAAALKTGGYVYIGELHPFKQYTGTKARFDTEEGRQEVECYTHHVSEFVQTAKQYGLKLVDLNEFFDDPEKSGIPRILTLLLQKI</sequence>
<keyword evidence="2" id="KW-0489">Methyltransferase</keyword>
<accession>A0A2N3UAS3</accession>